<feature type="coiled-coil region" evidence="4">
    <location>
        <begin position="160"/>
        <end position="187"/>
    </location>
</feature>
<evidence type="ECO:0000256" key="5">
    <source>
        <dbReference type="SAM" id="Phobius"/>
    </source>
</evidence>
<dbReference type="InterPro" id="IPR036322">
    <property type="entry name" value="WD40_repeat_dom_sf"/>
</dbReference>
<feature type="repeat" description="WD" evidence="3">
    <location>
        <begin position="413"/>
        <end position="455"/>
    </location>
</feature>
<reference evidence="6 7" key="1">
    <citation type="submission" date="2024-01" db="EMBL/GenBank/DDBJ databases">
        <title>The genomes of 5 underutilized Papilionoideae crops provide insights into root nodulation and disease resistanc.</title>
        <authorList>
            <person name="Jiang F."/>
        </authorList>
    </citation>
    <scope>NUCLEOTIDE SEQUENCE [LARGE SCALE GENOMIC DNA]</scope>
    <source>
        <strain evidence="6">JINMINGXINNONG_FW02</strain>
        <tissue evidence="6">Leaves</tissue>
    </source>
</reference>
<evidence type="ECO:0000256" key="2">
    <source>
        <dbReference type="ARBA" id="ARBA00022737"/>
    </source>
</evidence>
<evidence type="ECO:0000256" key="4">
    <source>
        <dbReference type="SAM" id="Coils"/>
    </source>
</evidence>
<organism evidence="6 7">
    <name type="scientific">Phaseolus coccineus</name>
    <name type="common">Scarlet runner bean</name>
    <name type="synonym">Phaseolus multiflorus</name>
    <dbReference type="NCBI Taxonomy" id="3886"/>
    <lineage>
        <taxon>Eukaryota</taxon>
        <taxon>Viridiplantae</taxon>
        <taxon>Streptophyta</taxon>
        <taxon>Embryophyta</taxon>
        <taxon>Tracheophyta</taxon>
        <taxon>Spermatophyta</taxon>
        <taxon>Magnoliopsida</taxon>
        <taxon>eudicotyledons</taxon>
        <taxon>Gunneridae</taxon>
        <taxon>Pentapetalae</taxon>
        <taxon>rosids</taxon>
        <taxon>fabids</taxon>
        <taxon>Fabales</taxon>
        <taxon>Fabaceae</taxon>
        <taxon>Papilionoideae</taxon>
        <taxon>50 kb inversion clade</taxon>
        <taxon>NPAAA clade</taxon>
        <taxon>indigoferoid/millettioid clade</taxon>
        <taxon>Phaseoleae</taxon>
        <taxon>Phaseolus</taxon>
    </lineage>
</organism>
<dbReference type="SUPFAM" id="SSF50978">
    <property type="entry name" value="WD40 repeat-like"/>
    <property type="match status" value="1"/>
</dbReference>
<protein>
    <submittedName>
        <fullName evidence="6">Uncharacterized protein</fullName>
    </submittedName>
</protein>
<dbReference type="Pfam" id="PF00400">
    <property type="entry name" value="WD40"/>
    <property type="match status" value="3"/>
</dbReference>
<dbReference type="AlphaFoldDB" id="A0AAN9P069"/>
<dbReference type="InterPro" id="IPR019775">
    <property type="entry name" value="WD40_repeat_CS"/>
</dbReference>
<dbReference type="InterPro" id="IPR015943">
    <property type="entry name" value="WD40/YVTN_repeat-like_dom_sf"/>
</dbReference>
<gene>
    <name evidence="6" type="ORF">VNO80_00625</name>
</gene>
<comment type="caution">
    <text evidence="6">The sequence shown here is derived from an EMBL/GenBank/DDBJ whole genome shotgun (WGS) entry which is preliminary data.</text>
</comment>
<keyword evidence="4" id="KW-0175">Coiled coil</keyword>
<dbReference type="GO" id="GO:0009640">
    <property type="term" value="P:photomorphogenesis"/>
    <property type="evidence" value="ECO:0007669"/>
    <property type="project" value="InterPro"/>
</dbReference>
<dbReference type="InterPro" id="IPR044630">
    <property type="entry name" value="SPA1/2/3/4"/>
</dbReference>
<dbReference type="PRINTS" id="PR00320">
    <property type="entry name" value="GPROTEINBRPT"/>
</dbReference>
<keyword evidence="1 3" id="KW-0853">WD repeat</keyword>
<keyword evidence="7" id="KW-1185">Reference proteome</keyword>
<dbReference type="Proteomes" id="UP001374584">
    <property type="component" value="Unassembled WGS sequence"/>
</dbReference>
<evidence type="ECO:0000313" key="7">
    <source>
        <dbReference type="Proteomes" id="UP001374584"/>
    </source>
</evidence>
<proteinExistence type="predicted"/>
<keyword evidence="5" id="KW-0472">Membrane</keyword>
<sequence length="635" mass="70331">MWKMLHPTTSTLTTTTLLNQPFLPTSTSANPLDVAVVAVFAAACALLLLLALSALLYCLRRRKTFFADPTVNCFPCDAAAAAYRKARNATDSPVLQPLLARQASPATVDDEEQQLCSLRGKITESEVVCEPEESNSEDDVGVSDNDFETQILLHFLLSLREEKKKQATKLEEVLNFLNEDIKEVERSYSLGTDSAFPLALTENPEVRGNGAHCQDFSSSDISRLIRRSFADEERLLSNINQLESSYFSARSQVLPKEASSASSNDKKVMESEWRHVETVDKESRRIRSSSVACLESFCEGLCKFARYSRFEECGRLRNSDQLSSGNIVCALSFDRDEDYIAAAGISRKIKIFDLSAISNDSVEIQYPVVEMSNESKLSSVCWNTCIQNHLASADYGGEIKMWDAGTGQLLSQYMEHQKRAWSVHISLSDPKMFASGSDDCSVKVWNINERNSVETIRMPSNICCVQFSPPSTNLLFFGSADHKVYGYDLRHTRTPWCSLAGHGKSVSYIKFIDAEAVVTASTDNSLKLWDLKKTSSSALSSDACVLTFKGHSNQKNFVGLSVSDGYIACGSESNEVYCYHKSLPVPIATHKFESIDPISGHPDNGQFVSCVCWRKKSNMLVAANSVGIVKLLQMV</sequence>
<dbReference type="EMBL" id="JAYMYR010000001">
    <property type="protein sequence ID" value="KAK7382002.1"/>
    <property type="molecule type" value="Genomic_DNA"/>
</dbReference>
<dbReference type="PROSITE" id="PS50082">
    <property type="entry name" value="WD_REPEATS_2"/>
    <property type="match status" value="2"/>
</dbReference>
<name>A0AAN9P069_PHACN</name>
<feature type="repeat" description="WD" evidence="3">
    <location>
        <begin position="499"/>
        <end position="539"/>
    </location>
</feature>
<accession>A0AAN9P069</accession>
<dbReference type="InterPro" id="IPR001680">
    <property type="entry name" value="WD40_rpt"/>
</dbReference>
<dbReference type="SMART" id="SM00320">
    <property type="entry name" value="WD40"/>
    <property type="match status" value="7"/>
</dbReference>
<evidence type="ECO:0000313" key="6">
    <source>
        <dbReference type="EMBL" id="KAK7382002.1"/>
    </source>
</evidence>
<dbReference type="PANTHER" id="PTHR44218:SF10">
    <property type="entry name" value="LIGASE COP1, PUTATIVE-RELATED"/>
    <property type="match status" value="1"/>
</dbReference>
<dbReference type="PROSITE" id="PS00678">
    <property type="entry name" value="WD_REPEATS_1"/>
    <property type="match status" value="1"/>
</dbReference>
<feature type="transmembrane region" description="Helical" evidence="5">
    <location>
        <begin position="39"/>
        <end position="59"/>
    </location>
</feature>
<evidence type="ECO:0000256" key="1">
    <source>
        <dbReference type="ARBA" id="ARBA00022574"/>
    </source>
</evidence>
<dbReference type="PROSITE" id="PS50294">
    <property type="entry name" value="WD_REPEATS_REGION"/>
    <property type="match status" value="1"/>
</dbReference>
<dbReference type="InterPro" id="IPR020472">
    <property type="entry name" value="WD40_PAC1"/>
</dbReference>
<keyword evidence="5" id="KW-0812">Transmembrane</keyword>
<keyword evidence="2" id="KW-0677">Repeat</keyword>
<dbReference type="PANTHER" id="PTHR44218">
    <property type="entry name" value="PROTEIN SPA1-RELATED 2"/>
    <property type="match status" value="1"/>
</dbReference>
<dbReference type="Gene3D" id="2.130.10.10">
    <property type="entry name" value="YVTN repeat-like/Quinoprotein amine dehydrogenase"/>
    <property type="match status" value="1"/>
</dbReference>
<evidence type="ECO:0000256" key="3">
    <source>
        <dbReference type="PROSITE-ProRule" id="PRU00221"/>
    </source>
</evidence>
<keyword evidence="5" id="KW-1133">Transmembrane helix</keyword>